<dbReference type="Pfam" id="PF17963">
    <property type="entry name" value="Big_9"/>
    <property type="match status" value="1"/>
</dbReference>
<evidence type="ECO:0000256" key="2">
    <source>
        <dbReference type="ARBA" id="ARBA00009141"/>
    </source>
</evidence>
<dbReference type="InterPro" id="IPR014756">
    <property type="entry name" value="Ig_E-set"/>
</dbReference>
<dbReference type="EMBL" id="CP095064">
    <property type="protein sequence ID" value="UOQ69176.1"/>
    <property type="molecule type" value="Genomic_DNA"/>
</dbReference>
<keyword evidence="12" id="KW-0614">Plasmid</keyword>
<evidence type="ECO:0000313" key="13">
    <source>
        <dbReference type="Proteomes" id="UP000830401"/>
    </source>
</evidence>
<feature type="region of interest" description="Disordered" evidence="10">
    <location>
        <begin position="2723"/>
        <end position="2779"/>
    </location>
</feature>
<evidence type="ECO:0000256" key="9">
    <source>
        <dbReference type="ARBA" id="ARBA00023277"/>
    </source>
</evidence>
<accession>A0ABY4GEE1</accession>
<dbReference type="Pfam" id="PF11721">
    <property type="entry name" value="Malectin"/>
    <property type="match status" value="1"/>
</dbReference>
<gene>
    <name evidence="12" type="ORF">MUN86_26030</name>
</gene>
<dbReference type="SMART" id="SM00089">
    <property type="entry name" value="PKD"/>
    <property type="match status" value="3"/>
</dbReference>
<dbReference type="Gene3D" id="2.60.120.380">
    <property type="match status" value="1"/>
</dbReference>
<dbReference type="InterPro" id="IPR000601">
    <property type="entry name" value="PKD_dom"/>
</dbReference>
<dbReference type="InterPro" id="IPR013783">
    <property type="entry name" value="Ig-like_fold"/>
</dbReference>
<sequence length="3484" mass="366935">MPLGNVGSGFHNLFFRSRDANGTWSQTQRQIFYVTPITDISPPSSLVDLEYFVDTDPGYGQGTNIPISGGANATNVNFTVGLGALPVGFHTLFYRSKDANGSWSQTQSRIFYVDSGITANIPNLDKAEYYFDTDPGYGSATNIPVATPGTDLPDLNLLADASALPDGPHRLFVRVRNADGQWSQILSRSFTKSGCSSSENLAANRPNPSSYTGNGLTAAAVEAIFNGAPVTGGSSTFFNNYFIQADLGTALRPLSEVQLSLLNPNSAVVNYTLQIQTSTNLSTWTTVDSYQALLPASQTAPLLVTRPLTAGQNNVRGLRLVLLLPTIPQGIQMSNAGVFYFNCSGPTITGFTPAGGPAGTVVTITGTNLSGATAVTFNGVAAGPITNNTATSLTVAAPVGGASGQICVTTPAGVACSAQSYNYPAAIATGTISPSTPCGGQTISVPFSANTADFGAGNAFKFQLSDADGNFAADAPLLGTLVTSNASGGTLSGAIPLATPAGTGYRVRVVASVPATVGTANTVNLTINTTPVSQAAGPVTVANGSPINLTIAPDYAGATYSWTGPNNFTSTQQNPTIASATNPGVNRFTVTVTLGSCTYSSFVDVNVQPSTDAILTLTPFAGPLCVATPRNLAFEVTGNAFPAGNVLTAQLSDVSGSFAAPVNIGTVNFSGIGNGSVTVALPRATEAGSGYRIRLVASNPTTIVSNTNGSDLTVNALPVVTVSSNSPVRADGTLQLQGGPAATGNTYAWTFIAANGNTSGVISNQQNPQVTNAQPAQSGRYRLALTNAAGCTDTASTLVTITPTEPVTTLMLQSINQAVCAGNGLTLSFTVAGPGFTTATTISAVLSDVNGVFSASSPIIGSASIITATAETLFVAIPPSTPTGANYRIRLESDSNPVVTSNEVGASITNLTTASAGSNSPVAAGSTLTLTATGISGATYQWTGPNGYAATGPNQTISGATVANAGSYQVTISLNGCSKTVSTTVIVNTINRLDQTISFGPLASKTYGDAPFTLVATASSGLPVSFSVSSVPSGVASLSGDTITILGAGEVTVTALQAGNSTYNPASSSETIKIDKAGQTIAFGPVPDKIFGDDPFALSAQASSGLPVNFSVLSGNGLITNGNQLTFTGAGNITVQASQPGNNNFLPAASQQRTLCVSAGQPGTITGGSAVCQGSQQYSVPAVAGVEYTWTVSGGAVISSSGNAATVDWTSPGSFLLTVTASGNCGEATTRSISVSVTESLAPDIATSLLPVNGTLGLSLPLNLSWKPSVNAESYDLYIWPASEPVPPSVPFANNLTSINYTVTKGLDFGILYNWRVVAKNKCNSSESLVQRFALRQLPDLLVYDLQVPESAIAGTPIGVRWKVSNTGAGSTQSQTWTDEVYLSTDTILDFSSDVLLGRAQNVSFLQPGQIYKGEANFVIPVSVFGQYYVFVTSNRGSLLESEKANNTVRSEARIPVTVIPLADVRPVSAAIPATAFGNDFVTVTYRFKNEGNASIINKNWTDQIWISPDSNFVATEARLLGSNPVGPLILPKDSSYTRAFRAKIPHSLYGNFYVHVLANAGRSFEEISRENNVATTRSMNVKLRPPADLAVTNVAVPPAVFSGQPLEISWNVQNQGANDPVEAAWTDHLYISKAPVFDIKTAVLLGKTVYSKSNPLLPDAMYSQRASYTIPEGLSGNYYVYVLTDGDSTVFEYIYDDNNLTRSRQPVTVNYAYADLAGVQGQTDLDSVGVREILTVSWVTGNIGPNTAFASWTDAIYLSKDKVLSRDDIPLGEFSNASDIISGSRISNTAKVLMKGVYAGEYFLLVRIDSKNRVFENDPAGKDLKSNNVFALPKPVYVKGLGVADLTVKKFTIESQPFSGKPVTLSWQVANVGSALTVLKQGYWSDNVYLSADSVLHPTDTLLKSYFNDKEVGPGEEYLNSISVRLPDDKFGKYYLILQAAIDSLNANDFNSANNLKAIPVTIALTDPADLVVEALSVPRQLIAGQQLHLPYTVRNQGKGVAQSALWSDKFYISTTPGIASGSLLIGRRERTAGLAANAAYRDSVQVNIPPGYSGVYYIVAVVDGGNVVYEHLAEENNSYAAVVEIQSPTPTDLIITETEVPATVGLGDDLQAAYIIKNAGAGRGVGTLKNGLYFSSPNNTVLNGAVDKLMGVDLGYVDLAPGQSITRSLQTKVKDINPGEYRGIAGTDLLNHIVETNEDNNGKAAGNTTSITISTLVLEVEKTVLLDKGDLLYYKIDVADDLDLVLNLTSNQPEGQNKVFIAYDRVPTLSDFDHQNTNTISTNQQVLVPSTKAGTYYVLIQTETKFSKPQQVKILARALPLSILGITPKKVGQGRVTCTLTGARFTPETKVYLKRPGGERVAQASVVQFTNSMQMRIRWQLDSVAVGLYDVTAVNGGIEVNLSPGIEVEPALAYQVGIQEQVPSLIRLGGSGHFSFRMENISNVDIPHSYVFIDVPAGTKINNYIVDVKSITTSRIEYSIDSTEVNDWEEDDDVLFTSTIVKDLSPGEIFTANFNATPSQAGNFETSITGLAFSRIGLVNRLVYEIEELRRLLSNEPSILDENLILLIQKPEEFRNAILQIYVKAGIISSEEVEEGGYRLAQNLNFSNVFLASLGNNSSIIYSEKSSLDACYCDKVKIECLVPALIKFGATYPATVGRIMISGLARFIEKQTRKLIKREIRRRRNGETSICDDLWACRNVPISGQGWGMFAKNARRADQVFEDEGSGGGGGSPDPCNPNPPQTPPPNSTQTYPTRVIRASDPNDITGPKGYGPQRFVSGRNTMPYTIRFENDPKLATTAAQLVTIVLPLDEQLNPLSVRVGSFGFSNFTFQVPDNIANYTRVLDLPDSLKYDVEVSAGVDIVNKTVNWTFQTIDPATGLPPADPLAGFLPVNDSTGRGEGFVTYSVKPLANVQTGDSITAQATIVFDIEEPISTNVWQNVADAKPPVTTVQSLPVISAENVIPVRFSGADDESGSGISSYALYFAADEAPYRLFGEFGKDSVALFKGEPGVKYQFISVGIDNAGNEEAMKEAPEAGTTIPAGNRAPVFRINGRTIVNSAVVACVNSTVTQCINVVDPEQDAITYSLIDIPESLKAALSSTGVGFCLDLTAESDYTGNDSLQVKACDDYGNCTTLTFKITTGPAVSLNAFSSISISASAFPLTGGSPAGGTFSGPGVSNGTFSPAAAGVGTHTITYTYSDAGGCTGTATRPITVNPAPTTDSVVYRLNAGGGALITSAGSFSADQYYSPNPGNIYSTGNAIAGTTDDDLYQSERYGSFTYTLPVPNGHYLVKLHFAEIYWNAPGQRVFDVMAEGTHMLQAYDIVQKVGPLTATTESFAVTVNDGVLSLAFVPGAGGVDQPKVSAIEVLSGGSALSASTARSVARPLAAVASVKLPGYSAQVKLYPNPSPDGRYSIELPAVFQGEVSYTLVSSMGTTLSQGQRTVSGAGQPITFDFSQQLAAEGIYYLHLRGAKGQAHVKLLRK</sequence>
<dbReference type="SUPFAM" id="SSF49785">
    <property type="entry name" value="Galactose-binding domain-like"/>
    <property type="match status" value="1"/>
</dbReference>
<dbReference type="Pfam" id="PF24595">
    <property type="entry name" value="DUF7619"/>
    <property type="match status" value="1"/>
</dbReference>
<evidence type="ECO:0000256" key="3">
    <source>
        <dbReference type="ARBA" id="ARBA00022692"/>
    </source>
</evidence>
<feature type="compositionally biased region" description="Pro residues" evidence="10">
    <location>
        <begin position="2737"/>
        <end position="2749"/>
    </location>
</feature>
<dbReference type="PROSITE" id="PS50093">
    <property type="entry name" value="PKD"/>
    <property type="match status" value="1"/>
</dbReference>
<keyword evidence="13" id="KW-1185">Reference proteome</keyword>
<dbReference type="Pfam" id="PF19408">
    <property type="entry name" value="PKD_6"/>
    <property type="match status" value="1"/>
</dbReference>
<dbReference type="PANTHER" id="PTHR13460">
    <property type="match status" value="1"/>
</dbReference>
<evidence type="ECO:0000256" key="7">
    <source>
        <dbReference type="ARBA" id="ARBA00023136"/>
    </source>
</evidence>
<dbReference type="RefSeq" id="WP_245126930.1">
    <property type="nucleotide sequence ID" value="NZ_CP095064.1"/>
</dbReference>
<dbReference type="InterPro" id="IPR022409">
    <property type="entry name" value="PKD/Chitinase_dom"/>
</dbReference>
<evidence type="ECO:0000256" key="1">
    <source>
        <dbReference type="ARBA" id="ARBA00004115"/>
    </source>
</evidence>
<dbReference type="Proteomes" id="UP000830401">
    <property type="component" value="Plasmid unnamed3"/>
</dbReference>
<keyword evidence="5" id="KW-0256">Endoplasmic reticulum</keyword>
<dbReference type="Gene3D" id="2.60.40.10">
    <property type="entry name" value="Immunoglobulins"/>
    <property type="match status" value="10"/>
</dbReference>
<evidence type="ECO:0000256" key="4">
    <source>
        <dbReference type="ARBA" id="ARBA00022729"/>
    </source>
</evidence>
<dbReference type="InterPro" id="IPR008979">
    <property type="entry name" value="Galactose-bd-like_sf"/>
</dbReference>
<evidence type="ECO:0000259" key="11">
    <source>
        <dbReference type="PROSITE" id="PS50093"/>
    </source>
</evidence>
<keyword evidence="7" id="KW-0472">Membrane</keyword>
<evidence type="ECO:0000256" key="6">
    <source>
        <dbReference type="ARBA" id="ARBA00022989"/>
    </source>
</evidence>
<dbReference type="Gene3D" id="2.60.120.430">
    <property type="entry name" value="Galactose-binding lectin"/>
    <property type="match status" value="1"/>
</dbReference>
<proteinExistence type="inferred from homology"/>
<keyword evidence="4" id="KW-0732">Signal</keyword>
<organism evidence="12 13">
    <name type="scientific">Hymenobacter volaticus</name>
    <dbReference type="NCBI Taxonomy" id="2932254"/>
    <lineage>
        <taxon>Bacteria</taxon>
        <taxon>Pseudomonadati</taxon>
        <taxon>Bacteroidota</taxon>
        <taxon>Cytophagia</taxon>
        <taxon>Cytophagales</taxon>
        <taxon>Hymenobacteraceae</taxon>
        <taxon>Hymenobacter</taxon>
    </lineage>
</organism>
<dbReference type="Pfam" id="PF07705">
    <property type="entry name" value="CARDB"/>
    <property type="match status" value="4"/>
</dbReference>
<dbReference type="InterPro" id="IPR039155">
    <property type="entry name" value="MLEC"/>
</dbReference>
<keyword evidence="3" id="KW-0812">Transmembrane</keyword>
<dbReference type="InterPro" id="IPR003599">
    <property type="entry name" value="Ig_sub"/>
</dbReference>
<feature type="domain" description="PKD" evidence="11">
    <location>
        <begin position="1186"/>
        <end position="1244"/>
    </location>
</feature>
<dbReference type="CDD" id="cd00146">
    <property type="entry name" value="PKD"/>
    <property type="match status" value="1"/>
</dbReference>
<comment type="subcellular location">
    <subcellularLocation>
        <location evidence="1">Endoplasmic reticulum membrane</location>
        <topology evidence="1">Single-pass type I membrane protein</topology>
    </subcellularLocation>
</comment>
<dbReference type="InterPro" id="IPR045829">
    <property type="entry name" value="PKD_6"/>
</dbReference>
<dbReference type="PANTHER" id="PTHR13460:SF0">
    <property type="entry name" value="MALECTIN"/>
    <property type="match status" value="1"/>
</dbReference>
<evidence type="ECO:0000256" key="5">
    <source>
        <dbReference type="ARBA" id="ARBA00022824"/>
    </source>
</evidence>
<dbReference type="InterPro" id="IPR011635">
    <property type="entry name" value="CARDB"/>
</dbReference>
<keyword evidence="9" id="KW-0119">Carbohydrate metabolism</keyword>
<name>A0ABY4GEE1_9BACT</name>
<keyword evidence="6" id="KW-1133">Transmembrane helix</keyword>
<reference evidence="12" key="1">
    <citation type="submission" date="2022-04" db="EMBL/GenBank/DDBJ databases">
        <title>Hymenobacter sp. isolated from the air.</title>
        <authorList>
            <person name="Won M."/>
            <person name="Lee C.-M."/>
            <person name="Woen H.-Y."/>
            <person name="Kwon S.-W."/>
        </authorList>
    </citation>
    <scope>NUCLEOTIDE SEQUENCE</scope>
    <source>
        <strain evidence="12">5420S-77</strain>
        <plasmid evidence="12">unnamed3</plasmid>
    </source>
</reference>
<dbReference type="InterPro" id="IPR055353">
    <property type="entry name" value="DUF7619"/>
</dbReference>
<keyword evidence="8" id="KW-0325">Glycoprotein</keyword>
<evidence type="ECO:0000256" key="8">
    <source>
        <dbReference type="ARBA" id="ARBA00023180"/>
    </source>
</evidence>
<evidence type="ECO:0000256" key="10">
    <source>
        <dbReference type="SAM" id="MobiDB-lite"/>
    </source>
</evidence>
<geneLocation type="plasmid" evidence="12 13">
    <name>unnamed3</name>
</geneLocation>
<comment type="similarity">
    <text evidence="2">Belongs to the malectin family.</text>
</comment>
<evidence type="ECO:0000313" key="12">
    <source>
        <dbReference type="EMBL" id="UOQ69176.1"/>
    </source>
</evidence>
<dbReference type="SUPFAM" id="SSF81296">
    <property type="entry name" value="E set domains"/>
    <property type="match status" value="1"/>
</dbReference>
<dbReference type="SMART" id="SM00409">
    <property type="entry name" value="IG"/>
    <property type="match status" value="3"/>
</dbReference>
<dbReference type="InterPro" id="IPR021720">
    <property type="entry name" value="Malectin_dom"/>
</dbReference>
<protein>
    <submittedName>
        <fullName evidence="12">Malectin domain-containing carbohydrate-binding protein</fullName>
    </submittedName>
</protein>